<feature type="repeat" description="TPR" evidence="1">
    <location>
        <begin position="86"/>
        <end position="119"/>
    </location>
</feature>
<name>A0A1S8YRP2_9GAMM</name>
<organism evidence="4 5">
    <name type="scientific">Izhakiella australiensis</name>
    <dbReference type="NCBI Taxonomy" id="1926881"/>
    <lineage>
        <taxon>Bacteria</taxon>
        <taxon>Pseudomonadati</taxon>
        <taxon>Pseudomonadota</taxon>
        <taxon>Gammaproteobacteria</taxon>
        <taxon>Enterobacterales</taxon>
        <taxon>Erwiniaceae</taxon>
        <taxon>Izhakiella</taxon>
    </lineage>
</organism>
<evidence type="ECO:0000256" key="1">
    <source>
        <dbReference type="PROSITE-ProRule" id="PRU00339"/>
    </source>
</evidence>
<comment type="caution">
    <text evidence="4">The sequence shown here is derived from an EMBL/GenBank/DDBJ whole genome shotgun (WGS) entry which is preliminary data.</text>
</comment>
<accession>A0A1S8YRP2</accession>
<protein>
    <recommendedName>
        <fullName evidence="3">DUF218 domain-containing protein</fullName>
    </recommendedName>
</protein>
<dbReference type="SUPFAM" id="SSF48452">
    <property type="entry name" value="TPR-like"/>
    <property type="match status" value="1"/>
</dbReference>
<dbReference type="OrthoDB" id="3289889at2"/>
<dbReference type="CDD" id="cd06259">
    <property type="entry name" value="YdcF-like"/>
    <property type="match status" value="1"/>
</dbReference>
<dbReference type="AlphaFoldDB" id="A0A1S8YRP2"/>
<evidence type="ECO:0000256" key="2">
    <source>
        <dbReference type="SAM" id="SignalP"/>
    </source>
</evidence>
<dbReference type="Gene3D" id="3.40.50.620">
    <property type="entry name" value="HUPs"/>
    <property type="match status" value="1"/>
</dbReference>
<evidence type="ECO:0000259" key="3">
    <source>
        <dbReference type="Pfam" id="PF02698"/>
    </source>
</evidence>
<proteinExistence type="predicted"/>
<feature type="domain" description="DUF218" evidence="3">
    <location>
        <begin position="187"/>
        <end position="303"/>
    </location>
</feature>
<evidence type="ECO:0000313" key="5">
    <source>
        <dbReference type="Proteomes" id="UP000190667"/>
    </source>
</evidence>
<keyword evidence="1" id="KW-0802">TPR repeat</keyword>
<gene>
    <name evidence="4" type="ORF">BTJ39_05735</name>
</gene>
<dbReference type="PROSITE" id="PS50005">
    <property type="entry name" value="TPR"/>
    <property type="match status" value="1"/>
</dbReference>
<evidence type="ECO:0000313" key="4">
    <source>
        <dbReference type="EMBL" id="OON41457.1"/>
    </source>
</evidence>
<dbReference type="InterPro" id="IPR051599">
    <property type="entry name" value="Cell_Envelope_Assoc"/>
</dbReference>
<dbReference type="GO" id="GO:0005886">
    <property type="term" value="C:plasma membrane"/>
    <property type="evidence" value="ECO:0007669"/>
    <property type="project" value="TreeGrafter"/>
</dbReference>
<dbReference type="PANTHER" id="PTHR30336">
    <property type="entry name" value="INNER MEMBRANE PROTEIN, PROBABLE PERMEASE"/>
    <property type="match status" value="1"/>
</dbReference>
<dbReference type="InterPro" id="IPR011990">
    <property type="entry name" value="TPR-like_helical_dom_sf"/>
</dbReference>
<dbReference type="Proteomes" id="UP000190667">
    <property type="component" value="Unassembled WGS sequence"/>
</dbReference>
<reference evidence="4 5" key="1">
    <citation type="submission" date="2016-12" db="EMBL/GenBank/DDBJ databases">
        <title>Izhakiella australiana sp. nov. of genus Izhakiella isolated from Australian desert.</title>
        <authorList>
            <person name="Ji M."/>
        </authorList>
    </citation>
    <scope>NUCLEOTIDE SEQUENCE [LARGE SCALE GENOMIC DNA]</scope>
    <source>
        <strain evidence="4 5">D4N98</strain>
    </source>
</reference>
<keyword evidence="5" id="KW-1185">Reference proteome</keyword>
<dbReference type="Pfam" id="PF02698">
    <property type="entry name" value="DUF218"/>
    <property type="match status" value="1"/>
</dbReference>
<dbReference type="EMBL" id="MRUL01000002">
    <property type="protein sequence ID" value="OON41457.1"/>
    <property type="molecule type" value="Genomic_DNA"/>
</dbReference>
<feature type="chain" id="PRO_5012233210" description="DUF218 domain-containing protein" evidence="2">
    <location>
        <begin position="20"/>
        <end position="358"/>
    </location>
</feature>
<dbReference type="InterPro" id="IPR019734">
    <property type="entry name" value="TPR_rpt"/>
</dbReference>
<dbReference type="STRING" id="1926881.BTJ39_05735"/>
<keyword evidence="2" id="KW-0732">Signal</keyword>
<dbReference type="RefSeq" id="WP_078001709.1">
    <property type="nucleotide sequence ID" value="NZ_MRUL01000002.1"/>
</dbReference>
<dbReference type="InterPro" id="IPR014729">
    <property type="entry name" value="Rossmann-like_a/b/a_fold"/>
</dbReference>
<dbReference type="GO" id="GO:0000270">
    <property type="term" value="P:peptidoglycan metabolic process"/>
    <property type="evidence" value="ECO:0007669"/>
    <property type="project" value="TreeGrafter"/>
</dbReference>
<dbReference type="PANTHER" id="PTHR30336:SF4">
    <property type="entry name" value="ENVELOPE BIOGENESIS FACTOR ELYC"/>
    <property type="match status" value="1"/>
</dbReference>
<dbReference type="GO" id="GO:0043164">
    <property type="term" value="P:Gram-negative-bacterium-type cell wall biogenesis"/>
    <property type="evidence" value="ECO:0007669"/>
    <property type="project" value="TreeGrafter"/>
</dbReference>
<feature type="signal peptide" evidence="2">
    <location>
        <begin position="1"/>
        <end position="19"/>
    </location>
</feature>
<dbReference type="InterPro" id="IPR003848">
    <property type="entry name" value="DUF218"/>
</dbReference>
<dbReference type="Gene3D" id="1.25.40.10">
    <property type="entry name" value="Tetratricopeptide repeat domain"/>
    <property type="match status" value="1"/>
</dbReference>
<sequence length="358" mass="40578">MIRLFIFLTVIFFSNAIIAKDPKDANYAKDESLTTKDVGRLLQEASFIYNSPERVRKPGMAQKTADNMAAVIEKLKAAFKLAPWRADLLFSQASAYIHLNDVDKAICIYQQILLIAPQDIDALTYLSVWRHMQGNLNAQQNSMDQLKTLSSERESEVRRLLHTIDRILISPWQDEIPAPQQRTDKLAIVTMGYALNADGSMHSVLVARLEKTLQLAQKFPQAILIVTGGAPKNNRTEAQAMTQWLIKHGVNNRRIFADHYSTSTVQNALFARYILSQQKIKRALIVTSPGHLRRSKLLFTLASRQTGPRNIEYLSVADSEKAQETNRQTSPIEKIFLYRDALKVIGLRSFRSAPLEEL</sequence>